<dbReference type="AlphaFoldDB" id="A0A517U1U9"/>
<organism evidence="1 2">
    <name type="scientific">Lacipirellula limnantheis</name>
    <dbReference type="NCBI Taxonomy" id="2528024"/>
    <lineage>
        <taxon>Bacteria</taxon>
        <taxon>Pseudomonadati</taxon>
        <taxon>Planctomycetota</taxon>
        <taxon>Planctomycetia</taxon>
        <taxon>Pirellulales</taxon>
        <taxon>Lacipirellulaceae</taxon>
        <taxon>Lacipirellula</taxon>
    </lineage>
</organism>
<protein>
    <submittedName>
        <fullName evidence="1">Uncharacterized protein</fullName>
    </submittedName>
</protein>
<dbReference type="EMBL" id="CP036339">
    <property type="protein sequence ID" value="QDT74588.1"/>
    <property type="molecule type" value="Genomic_DNA"/>
</dbReference>
<keyword evidence="2" id="KW-1185">Reference proteome</keyword>
<dbReference type="Proteomes" id="UP000317909">
    <property type="component" value="Chromosome"/>
</dbReference>
<evidence type="ECO:0000313" key="1">
    <source>
        <dbReference type="EMBL" id="QDT74588.1"/>
    </source>
</evidence>
<gene>
    <name evidence="1" type="ORF">I41_37850</name>
</gene>
<name>A0A517U1U9_9BACT</name>
<dbReference type="KEGG" id="llh:I41_37850"/>
<evidence type="ECO:0000313" key="2">
    <source>
        <dbReference type="Proteomes" id="UP000317909"/>
    </source>
</evidence>
<sequence length="47" mass="5145">MSNETRNLLSTIGCDAFYTLGAVRLEYVASDGPLLSISQSYESETLQ</sequence>
<accession>A0A517U1U9</accession>
<reference evidence="1 2" key="1">
    <citation type="submission" date="2019-02" db="EMBL/GenBank/DDBJ databases">
        <title>Deep-cultivation of Planctomycetes and their phenomic and genomic characterization uncovers novel biology.</title>
        <authorList>
            <person name="Wiegand S."/>
            <person name="Jogler M."/>
            <person name="Boedeker C."/>
            <person name="Pinto D."/>
            <person name="Vollmers J."/>
            <person name="Rivas-Marin E."/>
            <person name="Kohn T."/>
            <person name="Peeters S.H."/>
            <person name="Heuer A."/>
            <person name="Rast P."/>
            <person name="Oberbeckmann S."/>
            <person name="Bunk B."/>
            <person name="Jeske O."/>
            <person name="Meyerdierks A."/>
            <person name="Storesund J.E."/>
            <person name="Kallscheuer N."/>
            <person name="Luecker S."/>
            <person name="Lage O.M."/>
            <person name="Pohl T."/>
            <person name="Merkel B.J."/>
            <person name="Hornburger P."/>
            <person name="Mueller R.-W."/>
            <person name="Bruemmer F."/>
            <person name="Labrenz M."/>
            <person name="Spormann A.M."/>
            <person name="Op den Camp H."/>
            <person name="Overmann J."/>
            <person name="Amann R."/>
            <person name="Jetten M.S.M."/>
            <person name="Mascher T."/>
            <person name="Medema M.H."/>
            <person name="Devos D.P."/>
            <person name="Kaster A.-K."/>
            <person name="Ovreas L."/>
            <person name="Rohde M."/>
            <person name="Galperin M.Y."/>
            <person name="Jogler C."/>
        </authorList>
    </citation>
    <scope>NUCLEOTIDE SEQUENCE [LARGE SCALE GENOMIC DNA]</scope>
    <source>
        <strain evidence="1 2">I41</strain>
    </source>
</reference>
<proteinExistence type="predicted"/>